<dbReference type="EMBL" id="JACSQP010000004">
    <property type="protein sequence ID" value="MBD7957382.1"/>
    <property type="molecule type" value="Genomic_DNA"/>
</dbReference>
<evidence type="ECO:0000256" key="3">
    <source>
        <dbReference type="ARBA" id="ARBA00023295"/>
    </source>
</evidence>
<accession>A0ABR8S1N2</accession>
<dbReference type="PROSITE" id="PS00653">
    <property type="entry name" value="GLYCOSYL_HYDROL_F1_2"/>
    <property type="match status" value="1"/>
</dbReference>
<dbReference type="PANTHER" id="PTHR10353:SF122">
    <property type="entry name" value="6-PHOSPHO-BETA-GLUCOSIDASE ASCB-RELATED"/>
    <property type="match status" value="1"/>
</dbReference>
<keyword evidence="3 6" id="KW-0326">Glycosidase</keyword>
<protein>
    <submittedName>
        <fullName evidence="7">Glycoside hydrolase family 1 protein</fullName>
    </submittedName>
</protein>
<evidence type="ECO:0000313" key="8">
    <source>
        <dbReference type="Proteomes" id="UP000648352"/>
    </source>
</evidence>
<name>A0ABR8S1N2_9MICO</name>
<sequence length="489" mass="54640">MTAAPFPSDFLWGVAFAANQAEGAYDADGKGLSQADVVPFPQAMDYVDLHEVMSPTPERIAQAAAAVGTAGYPKRNGSLFYTHWEEDVELFARMGIRALRMSIAWSRIFPNGDDAEPNEAGLVFYERLFTRLRERGIEPVVTMSHYEMPLHLVTEYGGWANRAVVRLFERYAETILRRYRGLVRYWLTFNEINTTVIEPYTGGGVVDDGTGDRMQRAYQALHHQFVASALATKLAHEIDPEAKVGCMLARMLHYPASSDPADVQQAQHDNDMNLVHTDVQVRGAYPGIIRRYWRENGIELQIAEGDERILAENTVDFLSFSYYMTLVSAVDPTKYGATGGNLFSTVKNPHLETSEWGWHLDPIGIRIALTDLWTRYQVPLFIVENGLGASDRVEEDGSVRDDYRIDYMRRHLGQVAEAIADGVDLMGYTVWGGIDIVSASTSQMTKRYGLIHVDLDDEGNGTGNRTPKASFDWYRRVIASGGATLSEAG</sequence>
<dbReference type="InterPro" id="IPR018120">
    <property type="entry name" value="Glyco_hydro_1_AS"/>
</dbReference>
<evidence type="ECO:0000256" key="2">
    <source>
        <dbReference type="ARBA" id="ARBA00022801"/>
    </source>
</evidence>
<dbReference type="PRINTS" id="PR00131">
    <property type="entry name" value="GLHYDRLASE1"/>
</dbReference>
<reference evidence="7 8" key="1">
    <citation type="submission" date="2020-08" db="EMBL/GenBank/DDBJ databases">
        <title>A Genomic Blueprint of the Chicken Gut Microbiome.</title>
        <authorList>
            <person name="Gilroy R."/>
            <person name="Ravi A."/>
            <person name="Getino M."/>
            <person name="Pursley I."/>
            <person name="Horton D.L."/>
            <person name="Alikhan N.-F."/>
            <person name="Baker D."/>
            <person name="Gharbi K."/>
            <person name="Hall N."/>
            <person name="Watson M."/>
            <person name="Adriaenssens E.M."/>
            <person name="Foster-Nyarko E."/>
            <person name="Jarju S."/>
            <person name="Secka A."/>
            <person name="Antonio M."/>
            <person name="Oren A."/>
            <person name="Chaudhuri R."/>
            <person name="La Ragione R.M."/>
            <person name="Hildebrand F."/>
            <person name="Pallen M.J."/>
        </authorList>
    </citation>
    <scope>NUCLEOTIDE SEQUENCE [LARGE SCALE GENOMIC DNA]</scope>
    <source>
        <strain evidence="7 8">Sa4CUA7</strain>
    </source>
</reference>
<proteinExistence type="inferred from homology"/>
<dbReference type="Proteomes" id="UP000648352">
    <property type="component" value="Unassembled WGS sequence"/>
</dbReference>
<dbReference type="SUPFAM" id="SSF51445">
    <property type="entry name" value="(Trans)glycosidases"/>
    <property type="match status" value="1"/>
</dbReference>
<feature type="active site" description="Nucleophile" evidence="4">
    <location>
        <position position="384"/>
    </location>
</feature>
<evidence type="ECO:0000256" key="5">
    <source>
        <dbReference type="RuleBase" id="RU003690"/>
    </source>
</evidence>
<dbReference type="RefSeq" id="WP_191718590.1">
    <property type="nucleotide sequence ID" value="NZ_JACSQP010000004.1"/>
</dbReference>
<dbReference type="Pfam" id="PF00232">
    <property type="entry name" value="Glyco_hydro_1"/>
    <property type="match status" value="1"/>
</dbReference>
<organism evidence="7 8">
    <name type="scientific">Microbacterium pullorum</name>
    <dbReference type="NCBI Taxonomy" id="2762236"/>
    <lineage>
        <taxon>Bacteria</taxon>
        <taxon>Bacillati</taxon>
        <taxon>Actinomycetota</taxon>
        <taxon>Actinomycetes</taxon>
        <taxon>Micrococcales</taxon>
        <taxon>Microbacteriaceae</taxon>
        <taxon>Microbacterium</taxon>
    </lineage>
</organism>
<comment type="similarity">
    <text evidence="1 5">Belongs to the glycosyl hydrolase 1 family.</text>
</comment>
<comment type="caution">
    <text evidence="7">The sequence shown here is derived from an EMBL/GenBank/DDBJ whole genome shotgun (WGS) entry which is preliminary data.</text>
</comment>
<evidence type="ECO:0000256" key="4">
    <source>
        <dbReference type="PROSITE-ProRule" id="PRU10055"/>
    </source>
</evidence>
<dbReference type="InterPro" id="IPR017853">
    <property type="entry name" value="GH"/>
</dbReference>
<dbReference type="Gene3D" id="3.20.20.80">
    <property type="entry name" value="Glycosidases"/>
    <property type="match status" value="1"/>
</dbReference>
<dbReference type="InterPro" id="IPR033132">
    <property type="entry name" value="GH_1_N_CS"/>
</dbReference>
<dbReference type="PANTHER" id="PTHR10353">
    <property type="entry name" value="GLYCOSYL HYDROLASE"/>
    <property type="match status" value="1"/>
</dbReference>
<keyword evidence="2 6" id="KW-0378">Hydrolase</keyword>
<gene>
    <name evidence="7" type="ORF">H9651_07005</name>
</gene>
<keyword evidence="8" id="KW-1185">Reference proteome</keyword>
<evidence type="ECO:0000256" key="6">
    <source>
        <dbReference type="RuleBase" id="RU004468"/>
    </source>
</evidence>
<evidence type="ECO:0000256" key="1">
    <source>
        <dbReference type="ARBA" id="ARBA00010838"/>
    </source>
</evidence>
<dbReference type="GO" id="GO:0016787">
    <property type="term" value="F:hydrolase activity"/>
    <property type="evidence" value="ECO:0007669"/>
    <property type="project" value="UniProtKB-KW"/>
</dbReference>
<dbReference type="InterPro" id="IPR001360">
    <property type="entry name" value="Glyco_hydro_1"/>
</dbReference>
<dbReference type="PROSITE" id="PS00572">
    <property type="entry name" value="GLYCOSYL_HYDROL_F1_1"/>
    <property type="match status" value="1"/>
</dbReference>
<evidence type="ECO:0000313" key="7">
    <source>
        <dbReference type="EMBL" id="MBD7957382.1"/>
    </source>
</evidence>